<reference evidence="1" key="1">
    <citation type="submission" date="2019-02" db="EMBL/GenBank/DDBJ databases">
        <authorList>
            <person name="Gruber-Vodicka R. H."/>
            <person name="Seah K. B. B."/>
        </authorList>
    </citation>
    <scope>NUCLEOTIDE SEQUENCE</scope>
    <source>
        <strain evidence="1">BECK_BZ125</strain>
    </source>
</reference>
<evidence type="ECO:0000313" key="1">
    <source>
        <dbReference type="EMBL" id="VFK48795.1"/>
    </source>
</evidence>
<dbReference type="AlphaFoldDB" id="A0A450Z4R0"/>
<dbReference type="InterPro" id="IPR011067">
    <property type="entry name" value="Plasmid_toxin/cell-grow_inhib"/>
</dbReference>
<organism evidence="1">
    <name type="scientific">Candidatus Kentrum sp. TC</name>
    <dbReference type="NCBI Taxonomy" id="2126339"/>
    <lineage>
        <taxon>Bacteria</taxon>
        <taxon>Pseudomonadati</taxon>
        <taxon>Pseudomonadota</taxon>
        <taxon>Gammaproteobacteria</taxon>
        <taxon>Candidatus Kentrum</taxon>
    </lineage>
</organism>
<dbReference type="Pfam" id="PF02452">
    <property type="entry name" value="PemK_toxin"/>
    <property type="match status" value="1"/>
</dbReference>
<proteinExistence type="predicted"/>
<gene>
    <name evidence="1" type="ORF">BECKTC1821E_GA0114239_11325</name>
</gene>
<dbReference type="SUPFAM" id="SSF50118">
    <property type="entry name" value="Cell growth inhibitor/plasmid maintenance toxic component"/>
    <property type="match status" value="1"/>
</dbReference>
<name>A0A450Z4R0_9GAMM</name>
<protein>
    <submittedName>
        <fullName evidence="1">mRNA interferase MazF</fullName>
    </submittedName>
</protein>
<dbReference type="InterPro" id="IPR003477">
    <property type="entry name" value="PemK-like"/>
</dbReference>
<dbReference type="EMBL" id="CAADFT010000132">
    <property type="protein sequence ID" value="VFK48795.1"/>
    <property type="molecule type" value="Genomic_DNA"/>
</dbReference>
<dbReference type="Gene3D" id="2.30.30.110">
    <property type="match status" value="1"/>
</dbReference>
<dbReference type="GO" id="GO:0003677">
    <property type="term" value="F:DNA binding"/>
    <property type="evidence" value="ECO:0007669"/>
    <property type="project" value="InterPro"/>
</dbReference>
<accession>A0A450Z4R0</accession>
<sequence length="126" mass="13937">MSGHRGPTRKLGVTFDAFDVVVVPFPFTDRTTTKRRPALVLSDRDAFNERVDQLVLAMITSARNSDWPLDVKIGNLDSAGLPSASVVRMKLFTLDTRLVTRKAGTLADSDQRTVIAALNRLLRLRG</sequence>